<dbReference type="SUPFAM" id="SSF82171">
    <property type="entry name" value="DPP6 N-terminal domain-like"/>
    <property type="match status" value="1"/>
</dbReference>
<sequence length="306" mass="34487">MQRLALLNILMLIAAFQAIGQGVSVDYLGQKPPGLRAELFHSGRLVEHPKGEKRSFNLAFSPDGKELFFSYYKATEEEPDPTYEIKTFKRINDKWVGPKTASFSGKYSDVDINFSPDGNHIFFASERPQPNSAGLDIYYCTKTKEGWSKPIYAGTNINTTEGEVYPSISKKGNVFFRSSRLSGYGNDDIYRAKWTNGNFWNVTNLGPNVNSKYGESNSVIAPDESYILFCTSRPETRNIQQIYISFQIGENIWTKAVSVGQEINTEAGAGSPTLSPDGEFLFFKKSKEPHRGIYWISTKVFQKLRP</sequence>
<dbReference type="InterPro" id="IPR011042">
    <property type="entry name" value="6-blade_b-propeller_TolB-like"/>
</dbReference>
<dbReference type="STRING" id="570519.SAMN04488116_0750"/>
<organism evidence="1 2">
    <name type="scientific">Flagellimonas flava</name>
    <dbReference type="NCBI Taxonomy" id="570519"/>
    <lineage>
        <taxon>Bacteria</taxon>
        <taxon>Pseudomonadati</taxon>
        <taxon>Bacteroidota</taxon>
        <taxon>Flavobacteriia</taxon>
        <taxon>Flavobacteriales</taxon>
        <taxon>Flavobacteriaceae</taxon>
        <taxon>Flagellimonas</taxon>
    </lineage>
</organism>
<reference evidence="2" key="1">
    <citation type="submission" date="2016-11" db="EMBL/GenBank/DDBJ databases">
        <authorList>
            <person name="Varghese N."/>
            <person name="Submissions S."/>
        </authorList>
    </citation>
    <scope>NUCLEOTIDE SEQUENCE [LARGE SCALE GENOMIC DNA]</scope>
    <source>
        <strain evidence="2">DSM 22638</strain>
    </source>
</reference>
<evidence type="ECO:0000313" key="2">
    <source>
        <dbReference type="Proteomes" id="UP000184532"/>
    </source>
</evidence>
<accession>A0A1M5IJK5</accession>
<gene>
    <name evidence="1" type="ORF">SAMN04488116_0750</name>
</gene>
<keyword evidence="2" id="KW-1185">Reference proteome</keyword>
<evidence type="ECO:0000313" key="1">
    <source>
        <dbReference type="EMBL" id="SHG28457.1"/>
    </source>
</evidence>
<dbReference type="InterPro" id="IPR011659">
    <property type="entry name" value="WD40"/>
</dbReference>
<dbReference type="Proteomes" id="UP000184532">
    <property type="component" value="Unassembled WGS sequence"/>
</dbReference>
<name>A0A1M5IJK5_9FLAO</name>
<protein>
    <submittedName>
        <fullName evidence="1">WD40-like Beta Propeller Repeat</fullName>
    </submittedName>
</protein>
<dbReference type="Gene3D" id="2.120.10.30">
    <property type="entry name" value="TolB, C-terminal domain"/>
    <property type="match status" value="1"/>
</dbReference>
<dbReference type="AlphaFoldDB" id="A0A1M5IJK5"/>
<dbReference type="EMBL" id="FQWL01000001">
    <property type="protein sequence ID" value="SHG28457.1"/>
    <property type="molecule type" value="Genomic_DNA"/>
</dbReference>
<proteinExistence type="predicted"/>
<dbReference type="Pfam" id="PF07676">
    <property type="entry name" value="PD40"/>
    <property type="match status" value="3"/>
</dbReference>